<dbReference type="GeneTree" id="ENSGT00940000156320"/>
<dbReference type="Proteomes" id="UP000261580">
    <property type="component" value="Unassembled WGS sequence"/>
</dbReference>
<evidence type="ECO:0000256" key="2">
    <source>
        <dbReference type="ARBA" id="ARBA00008095"/>
    </source>
</evidence>
<protein>
    <recommendedName>
        <fullName evidence="12">VWFA domain-containing protein</fullName>
    </recommendedName>
</protein>
<evidence type="ECO:0000313" key="10">
    <source>
        <dbReference type="Ensembl" id="ENSNBRP00000021924.1"/>
    </source>
</evidence>
<dbReference type="Pfam" id="PF05587">
    <property type="entry name" value="Anth_Ig"/>
    <property type="match status" value="1"/>
</dbReference>
<name>A0A3Q4MXM3_NEOBR</name>
<organism evidence="10 11">
    <name type="scientific">Neolamprologus brichardi</name>
    <name type="common">Fairy cichlid</name>
    <name type="synonym">Lamprologus brichardi</name>
    <dbReference type="NCBI Taxonomy" id="32507"/>
    <lineage>
        <taxon>Eukaryota</taxon>
        <taxon>Metazoa</taxon>
        <taxon>Chordata</taxon>
        <taxon>Craniata</taxon>
        <taxon>Vertebrata</taxon>
        <taxon>Euteleostomi</taxon>
        <taxon>Actinopterygii</taxon>
        <taxon>Neopterygii</taxon>
        <taxon>Teleostei</taxon>
        <taxon>Neoteleostei</taxon>
        <taxon>Acanthomorphata</taxon>
        <taxon>Ovalentaria</taxon>
        <taxon>Cichlomorphae</taxon>
        <taxon>Cichliformes</taxon>
        <taxon>Cichlidae</taxon>
        <taxon>African cichlids</taxon>
        <taxon>Pseudocrenilabrinae</taxon>
        <taxon>Lamprologini</taxon>
        <taxon>Neolamprologus</taxon>
    </lineage>
</organism>
<evidence type="ECO:0000256" key="1">
    <source>
        <dbReference type="ARBA" id="ARBA00004479"/>
    </source>
</evidence>
<dbReference type="GO" id="GO:0046872">
    <property type="term" value="F:metal ion binding"/>
    <property type="evidence" value="ECO:0007669"/>
    <property type="project" value="UniProtKB-KW"/>
</dbReference>
<evidence type="ECO:0000256" key="6">
    <source>
        <dbReference type="ARBA" id="ARBA00022989"/>
    </source>
</evidence>
<keyword evidence="11" id="KW-1185">Reference proteome</keyword>
<dbReference type="PANTHER" id="PTHR16059">
    <property type="entry name" value="ANTHRAX TOXIN RECEPTOR"/>
    <property type="match status" value="1"/>
</dbReference>
<dbReference type="PANTHER" id="PTHR16059:SF13">
    <property type="entry name" value="ANTHRAX TOXIN RECEPTOR 2"/>
    <property type="match status" value="1"/>
</dbReference>
<dbReference type="InterPro" id="IPR002035">
    <property type="entry name" value="VWF_A"/>
</dbReference>
<evidence type="ECO:0000313" key="11">
    <source>
        <dbReference type="Proteomes" id="UP000261580"/>
    </source>
</evidence>
<comment type="similarity">
    <text evidence="2">Belongs to the ATR family.</text>
</comment>
<evidence type="ECO:0000256" key="7">
    <source>
        <dbReference type="ARBA" id="ARBA00023136"/>
    </source>
</evidence>
<dbReference type="Bgee" id="ENSNBRG00000016817">
    <property type="expression patterns" value="Expressed in zone of skin and 8 other cell types or tissues"/>
</dbReference>
<dbReference type="Pfam" id="PF13519">
    <property type="entry name" value="VWA_2"/>
    <property type="match status" value="1"/>
</dbReference>
<feature type="domain" description="Anthrax toxin receptor extracellular" evidence="8">
    <location>
        <begin position="137"/>
        <end position="179"/>
    </location>
</feature>
<feature type="domain" description="VWFA" evidence="9">
    <location>
        <begin position="2"/>
        <end position="72"/>
    </location>
</feature>
<proteinExistence type="inferred from homology"/>
<keyword evidence="3" id="KW-0812">Transmembrane</keyword>
<accession>A0A3Q4MXM3</accession>
<dbReference type="GO" id="GO:0004888">
    <property type="term" value="F:transmembrane signaling receptor activity"/>
    <property type="evidence" value="ECO:0007669"/>
    <property type="project" value="TreeGrafter"/>
</dbReference>
<evidence type="ECO:0000259" key="9">
    <source>
        <dbReference type="Pfam" id="PF13519"/>
    </source>
</evidence>
<evidence type="ECO:0000256" key="4">
    <source>
        <dbReference type="ARBA" id="ARBA00022723"/>
    </source>
</evidence>
<keyword evidence="7" id="KW-0472">Membrane</keyword>
<reference evidence="10" key="2">
    <citation type="submission" date="2025-09" db="UniProtKB">
        <authorList>
            <consortium name="Ensembl"/>
        </authorList>
    </citation>
    <scope>IDENTIFICATION</scope>
</reference>
<dbReference type="AlphaFoldDB" id="A0A3Q4MXM3"/>
<dbReference type="STRING" id="32507.ENSNBRP00000021924"/>
<dbReference type="InterPro" id="IPR036465">
    <property type="entry name" value="vWFA_dom_sf"/>
</dbReference>
<evidence type="ECO:0000259" key="8">
    <source>
        <dbReference type="Pfam" id="PF05587"/>
    </source>
</evidence>
<dbReference type="SUPFAM" id="SSF53300">
    <property type="entry name" value="vWA-like"/>
    <property type="match status" value="1"/>
</dbReference>
<comment type="subcellular location">
    <subcellularLocation>
        <location evidence="1">Membrane</location>
        <topology evidence="1">Single-pass type I membrane protein</topology>
    </subcellularLocation>
</comment>
<dbReference type="GO" id="GO:0009986">
    <property type="term" value="C:cell surface"/>
    <property type="evidence" value="ECO:0007669"/>
    <property type="project" value="TreeGrafter"/>
</dbReference>
<evidence type="ECO:0008006" key="12">
    <source>
        <dbReference type="Google" id="ProtNLM"/>
    </source>
</evidence>
<dbReference type="GO" id="GO:0005886">
    <property type="term" value="C:plasma membrane"/>
    <property type="evidence" value="ECO:0007669"/>
    <property type="project" value="TreeGrafter"/>
</dbReference>
<keyword evidence="4" id="KW-0479">Metal-binding</keyword>
<keyword evidence="6" id="KW-1133">Transmembrane helix</keyword>
<evidence type="ECO:0000256" key="5">
    <source>
        <dbReference type="ARBA" id="ARBA00022729"/>
    </source>
</evidence>
<evidence type="ECO:0000256" key="3">
    <source>
        <dbReference type="ARBA" id="ARBA00022692"/>
    </source>
</evidence>
<sequence length="194" mass="21542">MRVSFIVFSAQAKVLLPLTGERHQIEEGLRLLKDVTPAGETYMHKGIEQANEQIKQQSVKSSSIILALTDGKLAVYRKREKEESRVKSALLPLAEIADTKDHVFPVKDGFHALKGIINSVSLPDVSFFCTFKIPPPSSSAVCLHSTESFDIVLRGNGFAIGRSNEGVVCSFIVGQQTFSKWRKPRVKALYTYTM</sequence>
<dbReference type="Gene3D" id="3.40.50.410">
    <property type="entry name" value="von Willebrand factor, type A domain"/>
    <property type="match status" value="1"/>
</dbReference>
<keyword evidence="5" id="KW-0732">Signal</keyword>
<reference evidence="10" key="1">
    <citation type="submission" date="2025-08" db="UniProtKB">
        <authorList>
            <consortium name="Ensembl"/>
        </authorList>
    </citation>
    <scope>IDENTIFICATION</scope>
</reference>
<dbReference type="Ensembl" id="ENSNBRT00000022509.1">
    <property type="protein sequence ID" value="ENSNBRP00000021924.1"/>
    <property type="gene ID" value="ENSNBRG00000016817.1"/>
</dbReference>
<dbReference type="InterPro" id="IPR008400">
    <property type="entry name" value="Anthrax_toxin_rcpt_extracel"/>
</dbReference>